<feature type="transmembrane region" description="Helical" evidence="1">
    <location>
        <begin position="41"/>
        <end position="59"/>
    </location>
</feature>
<keyword evidence="1" id="KW-0812">Transmembrane</keyword>
<accession>A0A147K819</accession>
<dbReference type="RefSeq" id="WP_059351170.1">
    <property type="nucleotide sequence ID" value="NZ_LDYG01000029.1"/>
</dbReference>
<organism evidence="2 3">
    <name type="scientific">Bacillus coahuilensis p1.1.43</name>
    <dbReference type="NCBI Taxonomy" id="1150625"/>
    <lineage>
        <taxon>Bacteria</taxon>
        <taxon>Bacillati</taxon>
        <taxon>Bacillota</taxon>
        <taxon>Bacilli</taxon>
        <taxon>Bacillales</taxon>
        <taxon>Bacillaceae</taxon>
        <taxon>Bacillus</taxon>
    </lineage>
</organism>
<evidence type="ECO:0000313" key="3">
    <source>
        <dbReference type="Proteomes" id="UP000074108"/>
    </source>
</evidence>
<comment type="caution">
    <text evidence="2">The sequence shown here is derived from an EMBL/GenBank/DDBJ whole genome shotgun (WGS) entry which is preliminary data.</text>
</comment>
<sequence length="191" mass="22133">MESQEVKEMRRKQIVVTNSLILLLVSIMTVCLWIFPVTIFQMQIFLAALMFGLATVRMVRRNSTYSIIPLFEKVAKYEKQKMGEEWRKQQLTGVIGRYILGVVLVIQSYLNRNTTEKFMNLNLELLGFMLTFIFFFLIILNVSLFFHIRKVDRAKTEADLKGYNLLANLIGIGLSVFLLVGTILVTIWLVL</sequence>
<reference evidence="2 3" key="1">
    <citation type="journal article" date="2016" name="Front. Microbiol.">
        <title>Microevolution Analysis of Bacillus coahuilensis Unveils Differences in Phosphorus Acquisition Strategies and Their Regulation.</title>
        <authorList>
            <person name="Gomez-Lunar Z."/>
            <person name="Hernandez-Gonzalez I."/>
            <person name="Rodriguez-Torres M.D."/>
            <person name="Souza V."/>
            <person name="Olmedo-Alvarez G."/>
        </authorList>
    </citation>
    <scope>NUCLEOTIDE SEQUENCE [LARGE SCALE GENOMIC DNA]</scope>
    <source>
        <strain evidence="3">p1.1.43</strain>
    </source>
</reference>
<evidence type="ECO:0000256" key="1">
    <source>
        <dbReference type="SAM" id="Phobius"/>
    </source>
</evidence>
<evidence type="ECO:0000313" key="2">
    <source>
        <dbReference type="EMBL" id="KUP06298.1"/>
    </source>
</evidence>
<gene>
    <name evidence="2" type="ORF">Q75_09165</name>
</gene>
<protein>
    <submittedName>
        <fullName evidence="2">Uncharacterized protein</fullName>
    </submittedName>
</protein>
<dbReference type="STRING" id="1150625.Q75_09165"/>
<proteinExistence type="predicted"/>
<feature type="transmembrane region" description="Helical" evidence="1">
    <location>
        <begin position="166"/>
        <end position="190"/>
    </location>
</feature>
<name>A0A147K819_9BACI</name>
<dbReference type="Proteomes" id="UP000074108">
    <property type="component" value="Unassembled WGS sequence"/>
</dbReference>
<dbReference type="OrthoDB" id="2990059at2"/>
<feature type="transmembrane region" description="Helical" evidence="1">
    <location>
        <begin position="125"/>
        <end position="146"/>
    </location>
</feature>
<dbReference type="AlphaFoldDB" id="A0A147K819"/>
<keyword evidence="1" id="KW-0472">Membrane</keyword>
<dbReference type="EMBL" id="LDYG01000029">
    <property type="protein sequence ID" value="KUP06298.1"/>
    <property type="molecule type" value="Genomic_DNA"/>
</dbReference>
<keyword evidence="1" id="KW-1133">Transmembrane helix</keyword>
<dbReference type="PATRIC" id="fig|1150625.3.peg.1941"/>
<feature type="transmembrane region" description="Helical" evidence="1">
    <location>
        <begin position="14"/>
        <end position="35"/>
    </location>
</feature>
<keyword evidence="3" id="KW-1185">Reference proteome</keyword>
<feature type="transmembrane region" description="Helical" evidence="1">
    <location>
        <begin position="91"/>
        <end position="110"/>
    </location>
</feature>